<feature type="non-terminal residue" evidence="1">
    <location>
        <position position="1"/>
    </location>
</feature>
<comment type="caution">
    <text evidence="1">The sequence shown here is derived from an EMBL/GenBank/DDBJ whole genome shotgun (WGS) entry which is preliminary data.</text>
</comment>
<evidence type="ECO:0000313" key="1">
    <source>
        <dbReference type="EMBL" id="CAF4229545.1"/>
    </source>
</evidence>
<evidence type="ECO:0000313" key="2">
    <source>
        <dbReference type="Proteomes" id="UP000681720"/>
    </source>
</evidence>
<name>A0A8S2SLA4_9BILA</name>
<gene>
    <name evidence="1" type="ORF">GIL414_LOCUS22776</name>
</gene>
<dbReference type="EMBL" id="CAJOBJ010023488">
    <property type="protein sequence ID" value="CAF4229545.1"/>
    <property type="molecule type" value="Genomic_DNA"/>
</dbReference>
<dbReference type="AlphaFoldDB" id="A0A8S2SLA4"/>
<proteinExistence type="predicted"/>
<sequence>MHDFAEGVCPLIILAMLKEASAKRLMTYDQIEQKMNTFNYGMNDHSNKPPKIRAKHLTNNRIIGSASQKLCLFKLIPIIFDDVID</sequence>
<dbReference type="Proteomes" id="UP000681720">
    <property type="component" value="Unassembled WGS sequence"/>
</dbReference>
<reference evidence="1" key="1">
    <citation type="submission" date="2021-02" db="EMBL/GenBank/DDBJ databases">
        <authorList>
            <person name="Nowell W R."/>
        </authorList>
    </citation>
    <scope>NUCLEOTIDE SEQUENCE</scope>
</reference>
<protein>
    <submittedName>
        <fullName evidence="1">Uncharacterized protein</fullName>
    </submittedName>
</protein>
<organism evidence="1 2">
    <name type="scientific">Rotaria magnacalcarata</name>
    <dbReference type="NCBI Taxonomy" id="392030"/>
    <lineage>
        <taxon>Eukaryota</taxon>
        <taxon>Metazoa</taxon>
        <taxon>Spiralia</taxon>
        <taxon>Gnathifera</taxon>
        <taxon>Rotifera</taxon>
        <taxon>Eurotatoria</taxon>
        <taxon>Bdelloidea</taxon>
        <taxon>Philodinida</taxon>
        <taxon>Philodinidae</taxon>
        <taxon>Rotaria</taxon>
    </lineage>
</organism>
<accession>A0A8S2SLA4</accession>